<feature type="domain" description="Copper resistance protein D" evidence="12">
    <location>
        <begin position="325"/>
        <end position="419"/>
    </location>
</feature>
<dbReference type="InterPro" id="IPR014755">
    <property type="entry name" value="Cu-Rt/internalin_Ig-like"/>
</dbReference>
<accession>A0ABN2JJN6</accession>
<dbReference type="InterPro" id="IPR007348">
    <property type="entry name" value="CopC_dom"/>
</dbReference>
<keyword evidence="2" id="KW-1003">Cell membrane</keyword>
<evidence type="ECO:0000256" key="10">
    <source>
        <dbReference type="SAM" id="SignalP"/>
    </source>
</evidence>
<dbReference type="PANTHER" id="PTHR34820:SF4">
    <property type="entry name" value="INNER MEMBRANE PROTEIN YEBZ"/>
    <property type="match status" value="1"/>
</dbReference>
<keyword evidence="5 10" id="KW-0732">Signal</keyword>
<reference evidence="13 14" key="1">
    <citation type="journal article" date="2019" name="Int. J. Syst. Evol. Microbiol.">
        <title>The Global Catalogue of Microorganisms (GCM) 10K type strain sequencing project: providing services to taxonomists for standard genome sequencing and annotation.</title>
        <authorList>
            <consortium name="The Broad Institute Genomics Platform"/>
            <consortium name="The Broad Institute Genome Sequencing Center for Infectious Disease"/>
            <person name="Wu L."/>
            <person name="Ma J."/>
        </authorList>
    </citation>
    <scope>NUCLEOTIDE SEQUENCE [LARGE SCALE GENOMIC DNA]</scope>
    <source>
        <strain evidence="13 14">JCM 13518</strain>
    </source>
</reference>
<dbReference type="InterPro" id="IPR014756">
    <property type="entry name" value="Ig_E-set"/>
</dbReference>
<evidence type="ECO:0000256" key="5">
    <source>
        <dbReference type="ARBA" id="ARBA00022729"/>
    </source>
</evidence>
<evidence type="ECO:0000256" key="1">
    <source>
        <dbReference type="ARBA" id="ARBA00004651"/>
    </source>
</evidence>
<keyword evidence="4" id="KW-0479">Metal-binding</keyword>
<dbReference type="InterPro" id="IPR008457">
    <property type="entry name" value="Cu-R_CopD_dom"/>
</dbReference>
<evidence type="ECO:0000256" key="4">
    <source>
        <dbReference type="ARBA" id="ARBA00022723"/>
    </source>
</evidence>
<sequence>MTVLSTTIRRARLLAVPVGLLLLAGVLLASPAAAHASLVSTTPGDGEVLAESPPEITLTFTESVRLTDGIELLAGDGTPVAADVSGSDEVVTITPSAPLEDGTYIVGWRVISADSHPIAGGFSFSVGAPSATSVDVPTAAAPRDVDLLRKGAEALRYGGVLVAAGLVPFALLVAPRTRRPEAASRRLTRTGVVAGAVAVLAAAVLAPLTALWQAGSPLASFGDALVDGGTWRDDTFLSAVVVAVALAVTGLTVRRAPAVAVAAAAVATASLAIVGHTRTYGPVPVVLTADVLHVAVAAVWLGGLVGLVVLFTLGSAVRNDLVQTAVRRFSAVALWSVLLLSASGTVLWWRIPDTVRGLPDSSYGVHLIVKVALVAVVVGVAAFNLRHLRRSRTLDLGSLRRTVGVEVGLLAVVVAVTAGMVTQVPRTAEAATAASPAEPVSLDLDLGDGRVGTLVLTPGVVGTNSVELTVTDADGLPVSAVEPPQVSVGIEEFELGPFRHELVEVAPGRYDGNLDLPIPGTWRVEVAVRTSTYERPSDAVDVEVTE</sequence>
<proteinExistence type="predicted"/>
<keyword evidence="14" id="KW-1185">Reference proteome</keyword>
<name>A0ABN2JJN6_9ACTN</name>
<dbReference type="Pfam" id="PF04234">
    <property type="entry name" value="CopC"/>
    <property type="match status" value="1"/>
</dbReference>
<keyword evidence="6 9" id="KW-1133">Transmembrane helix</keyword>
<evidence type="ECO:0000259" key="12">
    <source>
        <dbReference type="Pfam" id="PF05425"/>
    </source>
</evidence>
<evidence type="ECO:0000259" key="11">
    <source>
        <dbReference type="Pfam" id="PF04234"/>
    </source>
</evidence>
<feature type="transmembrane region" description="Helical" evidence="9">
    <location>
        <begin position="297"/>
        <end position="317"/>
    </location>
</feature>
<dbReference type="InterPro" id="IPR036927">
    <property type="entry name" value="Cyt_c_oxase-like_su1_sf"/>
</dbReference>
<comment type="caution">
    <text evidence="13">The sequence shown here is derived from an EMBL/GenBank/DDBJ whole genome shotgun (WGS) entry which is preliminary data.</text>
</comment>
<comment type="subcellular location">
    <subcellularLocation>
        <location evidence="1">Cell membrane</location>
        <topology evidence="1">Multi-pass membrane protein</topology>
    </subcellularLocation>
</comment>
<keyword evidence="8 9" id="KW-0472">Membrane</keyword>
<feature type="transmembrane region" description="Helical" evidence="9">
    <location>
        <begin position="403"/>
        <end position="421"/>
    </location>
</feature>
<keyword evidence="7" id="KW-0186">Copper</keyword>
<feature type="domain" description="CopC" evidence="11">
    <location>
        <begin position="35"/>
        <end position="126"/>
    </location>
</feature>
<evidence type="ECO:0000256" key="3">
    <source>
        <dbReference type="ARBA" id="ARBA00022692"/>
    </source>
</evidence>
<feature type="signal peptide" evidence="10">
    <location>
        <begin position="1"/>
        <end position="36"/>
    </location>
</feature>
<evidence type="ECO:0000256" key="2">
    <source>
        <dbReference type="ARBA" id="ARBA00022475"/>
    </source>
</evidence>
<feature type="transmembrane region" description="Helical" evidence="9">
    <location>
        <begin position="258"/>
        <end position="277"/>
    </location>
</feature>
<dbReference type="Gene3D" id="1.20.210.10">
    <property type="entry name" value="Cytochrome c oxidase-like, subunit I domain"/>
    <property type="match status" value="1"/>
</dbReference>
<dbReference type="InterPro" id="IPR032694">
    <property type="entry name" value="CopC/D"/>
</dbReference>
<feature type="chain" id="PRO_5047121846" evidence="10">
    <location>
        <begin position="37"/>
        <end position="546"/>
    </location>
</feature>
<dbReference type="PANTHER" id="PTHR34820">
    <property type="entry name" value="INNER MEMBRANE PROTEIN YEBZ"/>
    <property type="match status" value="1"/>
</dbReference>
<evidence type="ECO:0000313" key="14">
    <source>
        <dbReference type="Proteomes" id="UP001501057"/>
    </source>
</evidence>
<dbReference type="Pfam" id="PF05425">
    <property type="entry name" value="CopD"/>
    <property type="match status" value="1"/>
</dbReference>
<feature type="transmembrane region" description="Helical" evidence="9">
    <location>
        <begin position="193"/>
        <end position="215"/>
    </location>
</feature>
<evidence type="ECO:0000313" key="13">
    <source>
        <dbReference type="EMBL" id="GAA1729680.1"/>
    </source>
</evidence>
<keyword evidence="3 9" id="KW-0812">Transmembrane</keyword>
<dbReference type="Proteomes" id="UP001501057">
    <property type="component" value="Unassembled WGS sequence"/>
</dbReference>
<feature type="transmembrane region" description="Helical" evidence="9">
    <location>
        <begin position="329"/>
        <end position="351"/>
    </location>
</feature>
<evidence type="ECO:0000256" key="6">
    <source>
        <dbReference type="ARBA" id="ARBA00022989"/>
    </source>
</evidence>
<evidence type="ECO:0000256" key="9">
    <source>
        <dbReference type="SAM" id="Phobius"/>
    </source>
</evidence>
<feature type="transmembrane region" description="Helical" evidence="9">
    <location>
        <begin position="154"/>
        <end position="173"/>
    </location>
</feature>
<dbReference type="EMBL" id="BAAAME010000002">
    <property type="protein sequence ID" value="GAA1729680.1"/>
    <property type="molecule type" value="Genomic_DNA"/>
</dbReference>
<feature type="transmembrane region" description="Helical" evidence="9">
    <location>
        <begin position="363"/>
        <end position="383"/>
    </location>
</feature>
<dbReference type="SUPFAM" id="SSF81296">
    <property type="entry name" value="E set domains"/>
    <property type="match status" value="1"/>
</dbReference>
<gene>
    <name evidence="13" type="ORF">GCM10009710_07860</name>
</gene>
<protein>
    <submittedName>
        <fullName evidence="13">Copper resistance protein CopC</fullName>
    </submittedName>
</protein>
<dbReference type="Gene3D" id="2.60.40.1220">
    <property type="match status" value="1"/>
</dbReference>
<dbReference type="RefSeq" id="WP_344197961.1">
    <property type="nucleotide sequence ID" value="NZ_BAAAME010000002.1"/>
</dbReference>
<evidence type="ECO:0000256" key="8">
    <source>
        <dbReference type="ARBA" id="ARBA00023136"/>
    </source>
</evidence>
<feature type="transmembrane region" description="Helical" evidence="9">
    <location>
        <begin position="235"/>
        <end position="253"/>
    </location>
</feature>
<evidence type="ECO:0000256" key="7">
    <source>
        <dbReference type="ARBA" id="ARBA00023008"/>
    </source>
</evidence>
<organism evidence="13 14">
    <name type="scientific">Aeromicrobium alkaliterrae</name>
    <dbReference type="NCBI Taxonomy" id="302168"/>
    <lineage>
        <taxon>Bacteria</taxon>
        <taxon>Bacillati</taxon>
        <taxon>Actinomycetota</taxon>
        <taxon>Actinomycetes</taxon>
        <taxon>Propionibacteriales</taxon>
        <taxon>Nocardioidaceae</taxon>
        <taxon>Aeromicrobium</taxon>
    </lineage>
</organism>